<dbReference type="PATRIC" id="fig|997347.4.peg.609"/>
<dbReference type="EMBL" id="AFQD01000099">
    <property type="protein sequence ID" value="EGQ80322.1"/>
    <property type="molecule type" value="Genomic_DNA"/>
</dbReference>
<protein>
    <submittedName>
        <fullName evidence="1">Radical SAM domain protein</fullName>
    </submittedName>
</protein>
<accession>F9EL49</accession>
<keyword evidence="2" id="KW-1185">Reference proteome</keyword>
<evidence type="ECO:0000313" key="2">
    <source>
        <dbReference type="Proteomes" id="UP000005392"/>
    </source>
</evidence>
<dbReference type="Proteomes" id="UP000005392">
    <property type="component" value="Unassembled WGS sequence"/>
</dbReference>
<gene>
    <name evidence="1" type="ORF">HMPREF9094_0653</name>
</gene>
<name>F9EL49_9FUSO</name>
<dbReference type="AlphaFoldDB" id="F9EL49"/>
<organism evidence="1 2">
    <name type="scientific">Fusobacterium animalis ATCC 51191</name>
    <dbReference type="NCBI Taxonomy" id="997347"/>
    <lineage>
        <taxon>Bacteria</taxon>
        <taxon>Fusobacteriati</taxon>
        <taxon>Fusobacteriota</taxon>
        <taxon>Fusobacteriia</taxon>
        <taxon>Fusobacteriales</taxon>
        <taxon>Fusobacteriaceae</taxon>
        <taxon>Fusobacterium</taxon>
    </lineage>
</organism>
<dbReference type="STRING" id="76859.RN98_01370"/>
<reference evidence="1 2" key="1">
    <citation type="submission" date="2011-05" db="EMBL/GenBank/DDBJ databases">
        <authorList>
            <person name="Muzny D."/>
            <person name="Qin X."/>
            <person name="Deng J."/>
            <person name="Jiang H."/>
            <person name="Liu Y."/>
            <person name="Qu J."/>
            <person name="Song X.-Z."/>
            <person name="Zhang L."/>
            <person name="Thornton R."/>
            <person name="Coyle M."/>
            <person name="Francisco L."/>
            <person name="Jackson L."/>
            <person name="Javaid M."/>
            <person name="Korchina V."/>
            <person name="Kovar C."/>
            <person name="Mata R."/>
            <person name="Mathew T."/>
            <person name="Ngo R."/>
            <person name="Nguyen L."/>
            <person name="Nguyen N."/>
            <person name="Okwuonu G."/>
            <person name="Ongeri F."/>
            <person name="Pham C."/>
            <person name="Simmons D."/>
            <person name="Wilczek-Boney K."/>
            <person name="Hale W."/>
            <person name="Jakkamsetti A."/>
            <person name="Pham P."/>
            <person name="Ruth R."/>
            <person name="San Lucas F."/>
            <person name="Warren J."/>
            <person name="Zhang J."/>
            <person name="Zhao Z."/>
            <person name="Zhou C."/>
            <person name="Zhu D."/>
            <person name="Lee S."/>
            <person name="Bess C."/>
            <person name="Blankenburg K."/>
            <person name="Forbes L."/>
            <person name="Fu Q."/>
            <person name="Gubbala S."/>
            <person name="Hirani K."/>
            <person name="Jayaseelan J.C."/>
            <person name="Lara F."/>
            <person name="Munidasa M."/>
            <person name="Palculict T."/>
            <person name="Patil S."/>
            <person name="Pu L.-L."/>
            <person name="Saada N."/>
            <person name="Tang L."/>
            <person name="Weissenberger G."/>
            <person name="Zhu Y."/>
            <person name="Hemphill L."/>
            <person name="Shang Y."/>
            <person name="Youmans B."/>
            <person name="Ayvaz T."/>
            <person name="Ross M."/>
            <person name="Santibanez J."/>
            <person name="Aqrawi P."/>
            <person name="Gross S."/>
            <person name="Joshi V."/>
            <person name="Fowler G."/>
            <person name="Nazareth L."/>
            <person name="Reid J."/>
            <person name="Worley K."/>
            <person name="Petrosino J."/>
            <person name="Highlander S."/>
            <person name="Gibbs R."/>
        </authorList>
    </citation>
    <scope>NUCLEOTIDE SEQUENCE [LARGE SCALE GENOMIC DNA]</scope>
    <source>
        <strain evidence="1 2">ATCC 51191</strain>
    </source>
</reference>
<proteinExistence type="predicted"/>
<comment type="caution">
    <text evidence="1">The sequence shown here is derived from an EMBL/GenBank/DDBJ whole genome shotgun (WGS) entry which is preliminary data.</text>
</comment>
<sequence length="275" mass="32852">MNVAVISFRILLKLFFQGKNFLFLIKNFSNKKYHIRRYMGIRYSKVEEKFQREIVLLKSFPCAYGKCSFCNYIEDNSNNEEEINRVNLEVLNEITGEFGILEVINSGSVFEIPKKTLEKIREIVYEKDIKILYFEIFYSYLSRLNEIIDYFNEKKKVEIRFRTGIESFDNDFRRKVYNKNIFLDEKKIKELSEKIYSVCLLIATQGQTKEMIKKDIEIGLKYFKAITINVFVDNGTAVKKDIELVKWFVQDMKYLFDDDRIEILIDNKDLGVFEQ</sequence>
<dbReference type="HOGENOM" id="CLU_103667_0_0_0"/>
<evidence type="ECO:0000313" key="1">
    <source>
        <dbReference type="EMBL" id="EGQ80322.1"/>
    </source>
</evidence>